<evidence type="ECO:0000259" key="3">
    <source>
        <dbReference type="SMART" id="SM00245"/>
    </source>
</evidence>
<evidence type="ECO:0000313" key="5">
    <source>
        <dbReference type="Proteomes" id="UP000662747"/>
    </source>
</evidence>
<dbReference type="Gene3D" id="3.30.750.44">
    <property type="match status" value="1"/>
</dbReference>
<dbReference type="RefSeq" id="WP_206723259.1">
    <property type="nucleotide sequence ID" value="NZ_CP071090.1"/>
</dbReference>
<accession>A0ABX7NW36</accession>
<feature type="domain" description="Tail specific protease" evidence="3">
    <location>
        <begin position="148"/>
        <end position="339"/>
    </location>
</feature>
<feature type="signal peptide" evidence="2">
    <location>
        <begin position="1"/>
        <end position="22"/>
    </location>
</feature>
<protein>
    <submittedName>
        <fullName evidence="4">S41 family peptidase</fullName>
    </submittedName>
</protein>
<dbReference type="CDD" id="cd07563">
    <property type="entry name" value="Peptidase_S41_IRBP"/>
    <property type="match status" value="1"/>
</dbReference>
<dbReference type="SUPFAM" id="SSF52096">
    <property type="entry name" value="ClpP/crotonase"/>
    <property type="match status" value="1"/>
</dbReference>
<proteinExistence type="predicted"/>
<feature type="compositionally biased region" description="Pro residues" evidence="1">
    <location>
        <begin position="27"/>
        <end position="41"/>
    </location>
</feature>
<dbReference type="Pfam" id="PF11918">
    <property type="entry name" value="Peptidase_S41_N"/>
    <property type="match status" value="1"/>
</dbReference>
<feature type="region of interest" description="Disordered" evidence="1">
    <location>
        <begin position="18"/>
        <end position="57"/>
    </location>
</feature>
<evidence type="ECO:0000313" key="4">
    <source>
        <dbReference type="EMBL" id="QSQ21682.1"/>
    </source>
</evidence>
<dbReference type="PANTHER" id="PTHR11261:SF3">
    <property type="entry name" value="RETINOL-BINDING PROTEIN 3"/>
    <property type="match status" value="1"/>
</dbReference>
<dbReference type="Pfam" id="PF03572">
    <property type="entry name" value="Peptidase_S41"/>
    <property type="match status" value="1"/>
</dbReference>
<feature type="chain" id="PRO_5045659160" evidence="2">
    <location>
        <begin position="23"/>
        <end position="463"/>
    </location>
</feature>
<gene>
    <name evidence="4" type="ORF">JY651_42075</name>
</gene>
<evidence type="ECO:0000256" key="1">
    <source>
        <dbReference type="SAM" id="MobiDB-lite"/>
    </source>
</evidence>
<sequence length="463" mass="50676">MMKARSLTAALLLTLSSGPALAQAEPPRAPRMPPRRAPPTSPGSERPAPRGMSKADRDAALTAIAAALRESYVFPEKVPAIIERLEQSRKAGRYDLEDAGVLSERITVDLQAASSDRHLYLNHDPVQYAAEQQRAEHGTPDEAAGPDELLRREALRDHHGLSEMKLLPGNLRYLRITGFEWVRDETGTVYDDAMRFLKDGDAIIIDLRGNGGGEHAAVRYLVSHFLDGDVLELTFLAGKNPPVQSRTLEHVPAGRLKGKPLYVLIDGNVASAGEAFAYDVAQFKLGELVGAKTVGAANNNRYVPIRPGFVLSVSFGRPVHAISNTNWEGVGVLPTVEAPPTQALETAQLLALKRLSEAPGVSPEALADYEWARLDVEARLRPTTVPVERLKSLAGRYGDFEVALREGSLWMMRPGRPDRRLSPLTADGLFAVDGSDMLRVRFKPKTMETLWRGAPAPRVYPRS</sequence>
<dbReference type="Gene3D" id="3.90.226.10">
    <property type="entry name" value="2-enoyl-CoA Hydratase, Chain A, domain 1"/>
    <property type="match status" value="1"/>
</dbReference>
<dbReference type="InterPro" id="IPR005151">
    <property type="entry name" value="Tail-specific_protease"/>
</dbReference>
<reference evidence="4 5" key="1">
    <citation type="submission" date="2021-02" db="EMBL/GenBank/DDBJ databases">
        <title>De Novo genome assembly of isolated myxobacteria.</title>
        <authorList>
            <person name="Stevens D.C."/>
        </authorList>
    </citation>
    <scope>NUCLEOTIDE SEQUENCE [LARGE SCALE GENOMIC DNA]</scope>
    <source>
        <strain evidence="5">SCPEA02</strain>
    </source>
</reference>
<organism evidence="4 5">
    <name type="scientific">Pyxidicoccus parkwayensis</name>
    <dbReference type="NCBI Taxonomy" id="2813578"/>
    <lineage>
        <taxon>Bacteria</taxon>
        <taxon>Pseudomonadati</taxon>
        <taxon>Myxococcota</taxon>
        <taxon>Myxococcia</taxon>
        <taxon>Myxococcales</taxon>
        <taxon>Cystobacterineae</taxon>
        <taxon>Myxococcaceae</taxon>
        <taxon>Pyxidicoccus</taxon>
    </lineage>
</organism>
<dbReference type="PANTHER" id="PTHR11261">
    <property type="entry name" value="INTERPHOTORECEPTOR RETINOID-BINDING PROTEIN"/>
    <property type="match status" value="1"/>
</dbReference>
<keyword evidence="5" id="KW-1185">Reference proteome</keyword>
<keyword evidence="2" id="KW-0732">Signal</keyword>
<dbReference type="EMBL" id="CP071090">
    <property type="protein sequence ID" value="QSQ21682.1"/>
    <property type="molecule type" value="Genomic_DNA"/>
</dbReference>
<dbReference type="SMART" id="SM00245">
    <property type="entry name" value="TSPc"/>
    <property type="match status" value="1"/>
</dbReference>
<dbReference type="Proteomes" id="UP000662747">
    <property type="component" value="Chromosome"/>
</dbReference>
<dbReference type="InterPro" id="IPR029045">
    <property type="entry name" value="ClpP/crotonase-like_dom_sf"/>
</dbReference>
<name>A0ABX7NW36_9BACT</name>
<evidence type="ECO:0000256" key="2">
    <source>
        <dbReference type="SAM" id="SignalP"/>
    </source>
</evidence>